<accession>A0A0N5D0B6</accession>
<proteinExistence type="predicted"/>
<dbReference type="OMA" id="DSCHDLT"/>
<name>A0A0N5D0B6_THECL</name>
<sequence length="143" mass="16252">MVCSNELLIISNEKSEEVNDIFAKNAPDTQLGQAVTNLHLSWSQLVNDLLARTGYVPPTLEHIKEVAECAIRQLKDSCHDLTREFARVGLEWRLNHPEQALAEDLADYDQAILRQEKLLERASNIIRRQLIDGEDGKTSLEMD</sequence>
<protein>
    <submittedName>
        <fullName evidence="3">Mediator of RNA polymerase II transcription subunit 21</fullName>
    </submittedName>
</protein>
<dbReference type="WBParaSite" id="TCLT_0000623201-mRNA-1">
    <property type="protein sequence ID" value="TCLT_0000623201-mRNA-1"/>
    <property type="gene ID" value="TCLT_0000623201"/>
</dbReference>
<gene>
    <name evidence="1" type="ORF">TCLT_LOCUS6221</name>
</gene>
<keyword evidence="2" id="KW-1185">Reference proteome</keyword>
<reference evidence="3" key="1">
    <citation type="submission" date="2017-02" db="UniProtKB">
        <authorList>
            <consortium name="WormBaseParasite"/>
        </authorList>
    </citation>
    <scope>IDENTIFICATION</scope>
</reference>
<dbReference type="OrthoDB" id="5799706at2759"/>
<dbReference type="STRING" id="103827.A0A0N5D0B6"/>
<evidence type="ECO:0000313" key="1">
    <source>
        <dbReference type="EMBL" id="VDN03552.1"/>
    </source>
</evidence>
<evidence type="ECO:0000313" key="3">
    <source>
        <dbReference type="WBParaSite" id="TCLT_0000623201-mRNA-1"/>
    </source>
</evidence>
<dbReference type="AlphaFoldDB" id="A0A0N5D0B6"/>
<dbReference type="Proteomes" id="UP000276776">
    <property type="component" value="Unassembled WGS sequence"/>
</dbReference>
<dbReference type="EMBL" id="UYYF01004399">
    <property type="protein sequence ID" value="VDN03552.1"/>
    <property type="molecule type" value="Genomic_DNA"/>
</dbReference>
<evidence type="ECO:0000313" key="2">
    <source>
        <dbReference type="Proteomes" id="UP000276776"/>
    </source>
</evidence>
<organism evidence="3">
    <name type="scientific">Thelazia callipaeda</name>
    <name type="common">Oriental eyeworm</name>
    <name type="synonym">Parasitic nematode</name>
    <dbReference type="NCBI Taxonomy" id="103827"/>
    <lineage>
        <taxon>Eukaryota</taxon>
        <taxon>Metazoa</taxon>
        <taxon>Ecdysozoa</taxon>
        <taxon>Nematoda</taxon>
        <taxon>Chromadorea</taxon>
        <taxon>Rhabditida</taxon>
        <taxon>Spirurina</taxon>
        <taxon>Spiruromorpha</taxon>
        <taxon>Thelazioidea</taxon>
        <taxon>Thelaziidae</taxon>
        <taxon>Thelazia</taxon>
    </lineage>
</organism>
<reference evidence="1 2" key="2">
    <citation type="submission" date="2018-11" db="EMBL/GenBank/DDBJ databases">
        <authorList>
            <consortium name="Pathogen Informatics"/>
        </authorList>
    </citation>
    <scope>NUCLEOTIDE SEQUENCE [LARGE SCALE GENOMIC DNA]</scope>
</reference>